<dbReference type="PANTHER" id="PTHR38686:SF1">
    <property type="entry name" value="APOLIPOPROTEIN N-ACYLTRANSFERASE"/>
    <property type="match status" value="1"/>
</dbReference>
<evidence type="ECO:0000256" key="4">
    <source>
        <dbReference type="ARBA" id="ARBA00022679"/>
    </source>
</evidence>
<evidence type="ECO:0000259" key="10">
    <source>
        <dbReference type="PROSITE" id="PS50263"/>
    </source>
</evidence>
<organism evidence="11 12">
    <name type="scientific">Sphingomonas oligophenolica</name>
    <dbReference type="NCBI Taxonomy" id="301154"/>
    <lineage>
        <taxon>Bacteria</taxon>
        <taxon>Pseudomonadati</taxon>
        <taxon>Pseudomonadota</taxon>
        <taxon>Alphaproteobacteria</taxon>
        <taxon>Sphingomonadales</taxon>
        <taxon>Sphingomonadaceae</taxon>
        <taxon>Sphingomonas</taxon>
    </lineage>
</organism>
<comment type="subcellular location">
    <subcellularLocation>
        <location evidence="1 9">Cell membrane</location>
        <topology evidence="1 9">Multi-pass membrane protein</topology>
    </subcellularLocation>
</comment>
<feature type="transmembrane region" description="Helical" evidence="9">
    <location>
        <begin position="506"/>
        <end position="525"/>
    </location>
</feature>
<evidence type="ECO:0000313" key="11">
    <source>
        <dbReference type="EMBL" id="MEN2792107.1"/>
    </source>
</evidence>
<dbReference type="PROSITE" id="PS50263">
    <property type="entry name" value="CN_HYDROLASE"/>
    <property type="match status" value="1"/>
</dbReference>
<feature type="transmembrane region" description="Helical" evidence="9">
    <location>
        <begin position="207"/>
        <end position="224"/>
    </location>
</feature>
<dbReference type="InterPro" id="IPR045378">
    <property type="entry name" value="LNT_N"/>
</dbReference>
<keyword evidence="4 9" id="KW-0808">Transferase</keyword>
<dbReference type="HAMAP" id="MF_01148">
    <property type="entry name" value="Lnt"/>
    <property type="match status" value="1"/>
</dbReference>
<evidence type="ECO:0000256" key="8">
    <source>
        <dbReference type="ARBA" id="ARBA00023315"/>
    </source>
</evidence>
<accession>A0ABU9Y8R5</accession>
<dbReference type="NCBIfam" id="TIGR00546">
    <property type="entry name" value="lnt"/>
    <property type="match status" value="1"/>
</dbReference>
<keyword evidence="7 9" id="KW-0472">Membrane</keyword>
<evidence type="ECO:0000256" key="3">
    <source>
        <dbReference type="ARBA" id="ARBA00022475"/>
    </source>
</evidence>
<dbReference type="InterPro" id="IPR003010">
    <property type="entry name" value="C-N_Hydrolase"/>
</dbReference>
<evidence type="ECO:0000256" key="2">
    <source>
        <dbReference type="ARBA" id="ARBA00010065"/>
    </source>
</evidence>
<name>A0ABU9Y8R5_9SPHN</name>
<dbReference type="Pfam" id="PF00795">
    <property type="entry name" value="CN_hydrolase"/>
    <property type="match status" value="1"/>
</dbReference>
<reference evidence="11 12" key="1">
    <citation type="submission" date="2024-05" db="EMBL/GenBank/DDBJ databases">
        <authorList>
            <person name="Liu Q."/>
            <person name="Xin Y.-H."/>
        </authorList>
    </citation>
    <scope>NUCLEOTIDE SEQUENCE [LARGE SCALE GENOMIC DNA]</scope>
    <source>
        <strain evidence="11 12">CGMCC 1.10181</strain>
    </source>
</reference>
<feature type="domain" description="CN hydrolase" evidence="10">
    <location>
        <begin position="241"/>
        <end position="499"/>
    </location>
</feature>
<gene>
    <name evidence="9 11" type="primary">lnt</name>
    <name evidence="11" type="ORF">ABC974_20930</name>
</gene>
<evidence type="ECO:0000256" key="5">
    <source>
        <dbReference type="ARBA" id="ARBA00022692"/>
    </source>
</evidence>
<comment type="caution">
    <text evidence="11">The sequence shown here is derived from an EMBL/GenBank/DDBJ whole genome shotgun (WGS) entry which is preliminary data.</text>
</comment>
<feature type="transmembrane region" description="Helical" evidence="9">
    <location>
        <begin position="137"/>
        <end position="159"/>
    </location>
</feature>
<evidence type="ECO:0000256" key="6">
    <source>
        <dbReference type="ARBA" id="ARBA00022989"/>
    </source>
</evidence>
<dbReference type="SUPFAM" id="SSF56317">
    <property type="entry name" value="Carbon-nitrogen hydrolase"/>
    <property type="match status" value="1"/>
</dbReference>
<evidence type="ECO:0000256" key="9">
    <source>
        <dbReference type="HAMAP-Rule" id="MF_01148"/>
    </source>
</evidence>
<dbReference type="Pfam" id="PF20154">
    <property type="entry name" value="LNT_N"/>
    <property type="match status" value="1"/>
</dbReference>
<comment type="catalytic activity">
    <reaction evidence="9">
        <text>N-terminal S-1,2-diacyl-sn-glyceryl-L-cysteinyl-[lipoprotein] + a glycerophospholipid = N-acyl-S-1,2-diacyl-sn-glyceryl-L-cysteinyl-[lipoprotein] + a 2-acyl-sn-glycero-3-phospholipid + H(+)</text>
        <dbReference type="Rhea" id="RHEA:48228"/>
        <dbReference type="Rhea" id="RHEA-COMP:14681"/>
        <dbReference type="Rhea" id="RHEA-COMP:14684"/>
        <dbReference type="ChEBI" id="CHEBI:15378"/>
        <dbReference type="ChEBI" id="CHEBI:136912"/>
        <dbReference type="ChEBI" id="CHEBI:140656"/>
        <dbReference type="ChEBI" id="CHEBI:140657"/>
        <dbReference type="ChEBI" id="CHEBI:140660"/>
        <dbReference type="EC" id="2.3.1.269"/>
    </reaction>
</comment>
<keyword evidence="8 9" id="KW-0012">Acyltransferase</keyword>
<sequence>MAYEHMRQLGNRGRRYPALLSLALGALSATGFAPFGFWPLALACFGGWIWLVHESPTLKQALLRGWLFGLGQFAVGNNWLQHPFAFQDAMPQWLGYVGVVLASCYLAIYTMLAAGLAWRFASPRSTGDARTPPGAGYVLVFGAAWIVTEWLRGTMLGGYPWNPLGAIWVPMLPIARTAALVGTYALSGLTTAFAGSLMLAIARRWRLLAAMLTIGALAALLNIGHKGSPAAGAAYPHIRIVQPNLGEEERPTPDYAENNLRALESLAGEPGAHPRLIVWPEGALRYSIEDGYPPYVYGTASPAMIRQRIAAKLGPRDILLTGGNALQFDARGDVRAATNSIFALDSRGSILARYDKAHLVPFGEYLPLRPILTAIGLSRLVPGDIDFADGPGPRTIALPGFGTVGMQICYEIIFSGQVTDPAHRPALIFNPSNDSWFGTWGPPQHLAQARLRAIEEGIPIIRATPTGISAVIDADGRLLDSVGLHRAGAIELAMPEADPPTLFSRLGNWMALITAAMMLLVAVAIRRAAR</sequence>
<keyword evidence="6 9" id="KW-1133">Transmembrane helix</keyword>
<evidence type="ECO:0000256" key="1">
    <source>
        <dbReference type="ARBA" id="ARBA00004651"/>
    </source>
</evidence>
<keyword evidence="12" id="KW-1185">Reference proteome</keyword>
<dbReference type="CDD" id="cd07571">
    <property type="entry name" value="ALP_N-acyl_transferase"/>
    <property type="match status" value="1"/>
</dbReference>
<evidence type="ECO:0000313" key="12">
    <source>
        <dbReference type="Proteomes" id="UP001419910"/>
    </source>
</evidence>
<keyword evidence="5 9" id="KW-0812">Transmembrane</keyword>
<evidence type="ECO:0000256" key="7">
    <source>
        <dbReference type="ARBA" id="ARBA00023136"/>
    </source>
</evidence>
<feature type="transmembrane region" description="Helical" evidence="9">
    <location>
        <begin position="179"/>
        <end position="200"/>
    </location>
</feature>
<dbReference type="Proteomes" id="UP001419910">
    <property type="component" value="Unassembled WGS sequence"/>
</dbReference>
<dbReference type="InterPro" id="IPR004563">
    <property type="entry name" value="Apolipo_AcylTrfase"/>
</dbReference>
<feature type="transmembrane region" description="Helical" evidence="9">
    <location>
        <begin position="93"/>
        <end position="116"/>
    </location>
</feature>
<proteinExistence type="inferred from homology"/>
<protein>
    <recommendedName>
        <fullName evidence="9">Apolipoprotein N-acyltransferase</fullName>
        <shortName evidence="9">ALP N-acyltransferase</shortName>
        <ecNumber evidence="9">2.3.1.269</ecNumber>
    </recommendedName>
</protein>
<dbReference type="RefSeq" id="WP_343888174.1">
    <property type="nucleotide sequence ID" value="NZ_BAAAEH010000007.1"/>
</dbReference>
<comment type="function">
    <text evidence="9">Catalyzes the phospholipid dependent N-acylation of the N-terminal cysteine of apolipoprotein, the last step in lipoprotein maturation.</text>
</comment>
<dbReference type="Gene3D" id="3.60.110.10">
    <property type="entry name" value="Carbon-nitrogen hydrolase"/>
    <property type="match status" value="1"/>
</dbReference>
<comment type="similarity">
    <text evidence="2 9">Belongs to the CN hydrolase family. Apolipoprotein N-acyltransferase subfamily.</text>
</comment>
<keyword evidence="3 9" id="KW-1003">Cell membrane</keyword>
<dbReference type="InterPro" id="IPR036526">
    <property type="entry name" value="C-N_Hydrolase_sf"/>
</dbReference>
<dbReference type="GO" id="GO:0016746">
    <property type="term" value="F:acyltransferase activity"/>
    <property type="evidence" value="ECO:0007669"/>
    <property type="project" value="UniProtKB-KW"/>
</dbReference>
<dbReference type="EC" id="2.3.1.269" evidence="9"/>
<dbReference type="EMBL" id="JBDIME010000024">
    <property type="protein sequence ID" value="MEN2792107.1"/>
    <property type="molecule type" value="Genomic_DNA"/>
</dbReference>
<dbReference type="PANTHER" id="PTHR38686">
    <property type="entry name" value="APOLIPOPROTEIN N-ACYLTRANSFERASE"/>
    <property type="match status" value="1"/>
</dbReference>
<feature type="transmembrane region" description="Helical" evidence="9">
    <location>
        <begin position="20"/>
        <end position="51"/>
    </location>
</feature>
<comment type="pathway">
    <text evidence="9">Protein modification; lipoprotein biosynthesis (N-acyl transfer).</text>
</comment>